<dbReference type="Pfam" id="PF00392">
    <property type="entry name" value="GntR"/>
    <property type="match status" value="1"/>
</dbReference>
<dbReference type="InterPro" id="IPR036388">
    <property type="entry name" value="WH-like_DNA-bd_sf"/>
</dbReference>
<gene>
    <name evidence="8" type="ORF">ACEZDJ_32705</name>
</gene>
<dbReference type="InterPro" id="IPR000524">
    <property type="entry name" value="Tscrpt_reg_HTH_GntR"/>
</dbReference>
<comment type="caution">
    <text evidence="8">The sequence shown here is derived from an EMBL/GenBank/DDBJ whole genome shotgun (WGS) entry which is preliminary data.</text>
</comment>
<evidence type="ECO:0000256" key="4">
    <source>
        <dbReference type="ARBA" id="ARBA00023125"/>
    </source>
</evidence>
<evidence type="ECO:0000256" key="2">
    <source>
        <dbReference type="ARBA" id="ARBA00022898"/>
    </source>
</evidence>
<sequence>MRDHADLPIAVDRESELPLNVQVRDQLHEALLRGAVRAGERLPSSRVLARKLGVSRIVVTEAYQQLTAEGWLRGEHGSGTFVADASDLPNHPPVKSGPGAVTGASAMPVHPPEPPQEGVVDLRSGKPWVFGYDEAAWRRAWRAVGTLSLADDSTPFGLMHLRMLLVDHLRRSRAVPARVENIMITRGTGHGLDVLAATLVRSGDRVGIEEPGYRVARNIMASRGATITPIPVDDHGVLISELPDDLTVLYTTPAHQFPLGGRLPSDRRLQLIEWAARTGTVIVEDDYDAEFRYDVAPLNTLYGHAPEHVVLVGTLSKSLSPDVGLGWLIAPSELLQAVSRRREELGDRTAGPVQHAVATLLESGDLDRHLHRMRLEYARRRAVIVDLLGDRVSGDAAGLHVMLKLPADIAPLIVAEAQARGVLVETTERHHHGEPRVHGLVLGYGSASAAEVRRGCAILAEVLRGTRALNSWRE</sequence>
<keyword evidence="8" id="KW-0032">Aminotransferase</keyword>
<dbReference type="SMART" id="SM00345">
    <property type="entry name" value="HTH_GNTR"/>
    <property type="match status" value="1"/>
</dbReference>
<feature type="domain" description="HTH gntR-type" evidence="7">
    <location>
        <begin position="17"/>
        <end position="85"/>
    </location>
</feature>
<dbReference type="SUPFAM" id="SSF53383">
    <property type="entry name" value="PLP-dependent transferases"/>
    <property type="match status" value="1"/>
</dbReference>
<evidence type="ECO:0000259" key="7">
    <source>
        <dbReference type="PROSITE" id="PS50949"/>
    </source>
</evidence>
<dbReference type="Gene3D" id="3.40.640.10">
    <property type="entry name" value="Type I PLP-dependent aspartate aminotransferase-like (Major domain)"/>
    <property type="match status" value="1"/>
</dbReference>
<keyword evidence="2" id="KW-0663">Pyridoxal phosphate</keyword>
<dbReference type="EMBL" id="JBHEZZ010000026">
    <property type="protein sequence ID" value="MFC1406066.1"/>
    <property type="molecule type" value="Genomic_DNA"/>
</dbReference>
<dbReference type="PROSITE" id="PS50949">
    <property type="entry name" value="HTH_GNTR"/>
    <property type="match status" value="1"/>
</dbReference>
<dbReference type="PANTHER" id="PTHR46577:SF1">
    <property type="entry name" value="HTH-TYPE TRANSCRIPTIONAL REGULATORY PROTEIN GABR"/>
    <property type="match status" value="1"/>
</dbReference>
<dbReference type="InterPro" id="IPR015424">
    <property type="entry name" value="PyrdxlP-dep_Trfase"/>
</dbReference>
<keyword evidence="4" id="KW-0238">DNA-binding</keyword>
<evidence type="ECO:0000256" key="6">
    <source>
        <dbReference type="SAM" id="MobiDB-lite"/>
    </source>
</evidence>
<dbReference type="Pfam" id="PF00155">
    <property type="entry name" value="Aminotran_1_2"/>
    <property type="match status" value="1"/>
</dbReference>
<protein>
    <submittedName>
        <fullName evidence="8">PLP-dependent aminotransferase family protein</fullName>
    </submittedName>
</protein>
<dbReference type="Proteomes" id="UP001592528">
    <property type="component" value="Unassembled WGS sequence"/>
</dbReference>
<name>A0ABV6UX61_9ACTN</name>
<dbReference type="Gene3D" id="1.10.10.10">
    <property type="entry name" value="Winged helix-like DNA-binding domain superfamily/Winged helix DNA-binding domain"/>
    <property type="match status" value="1"/>
</dbReference>
<dbReference type="InterPro" id="IPR004839">
    <property type="entry name" value="Aminotransferase_I/II_large"/>
</dbReference>
<proteinExistence type="inferred from homology"/>
<comment type="similarity">
    <text evidence="1">In the C-terminal section; belongs to the class-I pyridoxal-phosphate-dependent aminotransferase family.</text>
</comment>
<dbReference type="GO" id="GO:0008483">
    <property type="term" value="F:transaminase activity"/>
    <property type="evidence" value="ECO:0007669"/>
    <property type="project" value="UniProtKB-KW"/>
</dbReference>
<feature type="region of interest" description="Disordered" evidence="6">
    <location>
        <begin position="86"/>
        <end position="120"/>
    </location>
</feature>
<keyword evidence="3" id="KW-0805">Transcription regulation</keyword>
<keyword evidence="5" id="KW-0804">Transcription</keyword>
<evidence type="ECO:0000256" key="5">
    <source>
        <dbReference type="ARBA" id="ARBA00023163"/>
    </source>
</evidence>
<dbReference type="InterPro" id="IPR051446">
    <property type="entry name" value="HTH_trans_reg/aminotransferase"/>
</dbReference>
<dbReference type="InterPro" id="IPR015421">
    <property type="entry name" value="PyrdxlP-dep_Trfase_major"/>
</dbReference>
<keyword evidence="9" id="KW-1185">Reference proteome</keyword>
<dbReference type="CDD" id="cd07377">
    <property type="entry name" value="WHTH_GntR"/>
    <property type="match status" value="1"/>
</dbReference>
<evidence type="ECO:0000256" key="1">
    <source>
        <dbReference type="ARBA" id="ARBA00005384"/>
    </source>
</evidence>
<evidence type="ECO:0000256" key="3">
    <source>
        <dbReference type="ARBA" id="ARBA00023015"/>
    </source>
</evidence>
<dbReference type="RefSeq" id="WP_030262868.1">
    <property type="nucleotide sequence ID" value="NZ_JBHEZZ010000026.1"/>
</dbReference>
<reference evidence="8 9" key="1">
    <citation type="submission" date="2024-09" db="EMBL/GenBank/DDBJ databases">
        <authorList>
            <person name="Lee S.D."/>
        </authorList>
    </citation>
    <scope>NUCLEOTIDE SEQUENCE [LARGE SCALE GENOMIC DNA]</scope>
    <source>
        <strain evidence="8 9">N1-5</strain>
    </source>
</reference>
<accession>A0ABV6UX61</accession>
<dbReference type="PRINTS" id="PR00035">
    <property type="entry name" value="HTHGNTR"/>
</dbReference>
<evidence type="ECO:0000313" key="9">
    <source>
        <dbReference type="Proteomes" id="UP001592528"/>
    </source>
</evidence>
<dbReference type="PANTHER" id="PTHR46577">
    <property type="entry name" value="HTH-TYPE TRANSCRIPTIONAL REGULATORY PROTEIN GABR"/>
    <property type="match status" value="1"/>
</dbReference>
<keyword evidence="8" id="KW-0808">Transferase</keyword>
<evidence type="ECO:0000313" key="8">
    <source>
        <dbReference type="EMBL" id="MFC1406066.1"/>
    </source>
</evidence>
<organism evidence="8 9">
    <name type="scientific">Streptacidiphilus cavernicola</name>
    <dbReference type="NCBI Taxonomy" id="3342716"/>
    <lineage>
        <taxon>Bacteria</taxon>
        <taxon>Bacillati</taxon>
        <taxon>Actinomycetota</taxon>
        <taxon>Actinomycetes</taxon>
        <taxon>Kitasatosporales</taxon>
        <taxon>Streptomycetaceae</taxon>
        <taxon>Streptacidiphilus</taxon>
    </lineage>
</organism>
<dbReference type="SUPFAM" id="SSF46785">
    <property type="entry name" value="Winged helix' DNA-binding domain"/>
    <property type="match status" value="1"/>
</dbReference>
<dbReference type="CDD" id="cd00609">
    <property type="entry name" value="AAT_like"/>
    <property type="match status" value="1"/>
</dbReference>
<dbReference type="InterPro" id="IPR036390">
    <property type="entry name" value="WH_DNA-bd_sf"/>
</dbReference>